<dbReference type="Pfam" id="PF19305">
    <property type="entry name" value="MmgE_PrpD_C"/>
    <property type="match status" value="1"/>
</dbReference>
<dbReference type="SUPFAM" id="SSF103378">
    <property type="entry name" value="2-methylcitrate dehydratase PrpD"/>
    <property type="match status" value="1"/>
</dbReference>
<proteinExistence type="inferred from homology"/>
<evidence type="ECO:0000313" key="4">
    <source>
        <dbReference type="EMBL" id="MDC2958206.1"/>
    </source>
</evidence>
<dbReference type="InterPro" id="IPR042188">
    <property type="entry name" value="MmgE/PrpD_sf_2"/>
</dbReference>
<evidence type="ECO:0000256" key="1">
    <source>
        <dbReference type="ARBA" id="ARBA00006174"/>
    </source>
</evidence>
<comment type="similarity">
    <text evidence="1">Belongs to the PrpD family.</text>
</comment>
<organism evidence="4 5">
    <name type="scientific">Streptomyces gilvifuscus</name>
    <dbReference type="NCBI Taxonomy" id="1550617"/>
    <lineage>
        <taxon>Bacteria</taxon>
        <taxon>Bacillati</taxon>
        <taxon>Actinomycetota</taxon>
        <taxon>Actinomycetes</taxon>
        <taxon>Kitasatosporales</taxon>
        <taxon>Streptomycetaceae</taxon>
        <taxon>Streptomyces</taxon>
    </lineage>
</organism>
<evidence type="ECO:0000259" key="3">
    <source>
        <dbReference type="Pfam" id="PF19305"/>
    </source>
</evidence>
<dbReference type="InterPro" id="IPR045337">
    <property type="entry name" value="MmgE_PrpD_C"/>
</dbReference>
<dbReference type="EMBL" id="JAQOSK010000011">
    <property type="protein sequence ID" value="MDC2958206.1"/>
    <property type="molecule type" value="Genomic_DNA"/>
</dbReference>
<comment type="caution">
    <text evidence="4">The sequence shown here is derived from an EMBL/GenBank/DDBJ whole genome shotgun (WGS) entry which is preliminary data.</text>
</comment>
<dbReference type="InterPro" id="IPR042183">
    <property type="entry name" value="MmgE/PrpD_sf_1"/>
</dbReference>
<accession>A0ABT5G049</accession>
<dbReference type="InterPro" id="IPR005656">
    <property type="entry name" value="MmgE_PrpD"/>
</dbReference>
<feature type="domain" description="MmgE/PrpD C-terminal" evidence="3">
    <location>
        <begin position="281"/>
        <end position="443"/>
    </location>
</feature>
<dbReference type="RefSeq" id="WP_272177100.1">
    <property type="nucleotide sequence ID" value="NZ_JAQOSK010000011.1"/>
</dbReference>
<dbReference type="InterPro" id="IPR036148">
    <property type="entry name" value="MmgE/PrpD_sf"/>
</dbReference>
<evidence type="ECO:0000259" key="2">
    <source>
        <dbReference type="Pfam" id="PF03972"/>
    </source>
</evidence>
<dbReference type="PANTHER" id="PTHR16943">
    <property type="entry name" value="2-METHYLCITRATE DEHYDRATASE-RELATED"/>
    <property type="match status" value="1"/>
</dbReference>
<dbReference type="Gene3D" id="3.30.1330.120">
    <property type="entry name" value="2-methylcitrate dehydratase PrpD"/>
    <property type="match status" value="1"/>
</dbReference>
<reference evidence="4 5" key="1">
    <citation type="journal article" date="2015" name="Int. J. Syst. Evol. Microbiol.">
        <title>Streptomyces gilvifuscus sp. nov., an actinomycete that produces antibacterial compounds isolated from soil.</title>
        <authorList>
            <person name="Nguyen T.M."/>
            <person name="Kim J."/>
        </authorList>
    </citation>
    <scope>NUCLEOTIDE SEQUENCE [LARGE SCALE GENOMIC DNA]</scope>
    <source>
        <strain evidence="4 5">T113</strain>
    </source>
</reference>
<evidence type="ECO:0000313" key="5">
    <source>
        <dbReference type="Proteomes" id="UP001221328"/>
    </source>
</evidence>
<feature type="domain" description="MmgE/PrpD N-terminal" evidence="2">
    <location>
        <begin position="13"/>
        <end position="248"/>
    </location>
</feature>
<keyword evidence="5" id="KW-1185">Reference proteome</keyword>
<dbReference type="PANTHER" id="PTHR16943:SF8">
    <property type="entry name" value="2-METHYLCITRATE DEHYDRATASE"/>
    <property type="match status" value="1"/>
</dbReference>
<dbReference type="Gene3D" id="1.10.4100.10">
    <property type="entry name" value="2-methylcitrate dehydratase PrpD"/>
    <property type="match status" value="1"/>
</dbReference>
<dbReference type="InterPro" id="IPR045336">
    <property type="entry name" value="MmgE_PrpD_N"/>
</dbReference>
<name>A0ABT5G049_9ACTN</name>
<sequence length="460" mass="49035">MQVNQPRPTTVAETLARWASDLPYTAVPDDVLDMTKMLVLDQLGLQVRGSTMPNVQPELRLVEDMAAAPEATITNTSVRTTAAQAAYVNGTFGHSTEFDDCHLLAWHAGSVIVPAGIAIAEREALGGRDLLQALVTGHQVMSTLGGVYTDGMLARGWHGPKALGGFASAAVTGRLIGLSPTALANAFAITASDASGTMEYDRSGGEVKRLHAGAASRSGVEAALLSGHGLTGPLTIFEGPRGMFRMFGDVSTHGSLEDLWSQWHLRDTMFRLNPGVGTVLSALDLVGDLQSEHHIDWRDVVSVRVGLRAFAVHHGGAIVHPTDGVSAHFSLAFALALRLVTGGSAPEDYLSPETWADPTIRKVSELVRPYAHEFDEGMPLLSSHVEIELADGRIFSRTQGGFSGSADRPAGREDIVGKFLTNISGILTDDDARAVLDMVDHLEDLDDISRLTRRLVPDGA</sequence>
<gene>
    <name evidence="4" type="ORF">PO587_27570</name>
</gene>
<dbReference type="Proteomes" id="UP001221328">
    <property type="component" value="Unassembled WGS sequence"/>
</dbReference>
<protein>
    <submittedName>
        <fullName evidence="4">MmgE/PrpD family protein</fullName>
    </submittedName>
</protein>
<dbReference type="Pfam" id="PF03972">
    <property type="entry name" value="MmgE_PrpD_N"/>
    <property type="match status" value="1"/>
</dbReference>